<protein>
    <submittedName>
        <fullName evidence="2">Uncharacterized protein</fullName>
    </submittedName>
</protein>
<accession>A0A0M9A3T0</accession>
<proteinExistence type="predicted"/>
<reference evidence="2 3" key="1">
    <citation type="submission" date="2015-07" db="EMBL/GenBank/DDBJ databases">
        <title>The genome of Melipona quadrifasciata.</title>
        <authorList>
            <person name="Pan H."/>
            <person name="Kapheim K."/>
        </authorList>
    </citation>
    <scope>NUCLEOTIDE SEQUENCE [LARGE SCALE GENOMIC DNA]</scope>
    <source>
        <strain evidence="2">0111107301</strain>
        <tissue evidence="2">Whole body</tissue>
    </source>
</reference>
<evidence type="ECO:0000256" key="1">
    <source>
        <dbReference type="SAM" id="MobiDB-lite"/>
    </source>
</evidence>
<name>A0A0M9A3T0_9HYME</name>
<sequence>MRQSTVKGFVCLEQSPALWPKVSGDAGLLRRPRISQIRVSNTRLVQAASGCAPSVDVLPIFDVKQQSVRNPARMGANQPRGFPLVVVLCCESEPYSSEVKLILTCKLKESTDALSVPSPLASENRRPRVGTKVGCTLPSWVIFRARVSHVFGKVGSMLQSTVEDSAQNKGQPDGQGFVATQACSGHLKTHKLSPTRPDSGSCKDSSSISVSYNNADSQHTDFKYNYGYTD</sequence>
<dbReference type="AlphaFoldDB" id="A0A0M9A3T0"/>
<dbReference type="EMBL" id="KQ435757">
    <property type="protein sequence ID" value="KOX75866.1"/>
    <property type="molecule type" value="Genomic_DNA"/>
</dbReference>
<feature type="region of interest" description="Disordered" evidence="1">
    <location>
        <begin position="188"/>
        <end position="213"/>
    </location>
</feature>
<evidence type="ECO:0000313" key="3">
    <source>
        <dbReference type="Proteomes" id="UP000053105"/>
    </source>
</evidence>
<feature type="compositionally biased region" description="Low complexity" evidence="1">
    <location>
        <begin position="199"/>
        <end position="211"/>
    </location>
</feature>
<evidence type="ECO:0000313" key="2">
    <source>
        <dbReference type="EMBL" id="KOX75866.1"/>
    </source>
</evidence>
<dbReference type="OrthoDB" id="6354602at2759"/>
<organism evidence="2 3">
    <name type="scientific">Melipona quadrifasciata</name>
    <dbReference type="NCBI Taxonomy" id="166423"/>
    <lineage>
        <taxon>Eukaryota</taxon>
        <taxon>Metazoa</taxon>
        <taxon>Ecdysozoa</taxon>
        <taxon>Arthropoda</taxon>
        <taxon>Hexapoda</taxon>
        <taxon>Insecta</taxon>
        <taxon>Pterygota</taxon>
        <taxon>Neoptera</taxon>
        <taxon>Endopterygota</taxon>
        <taxon>Hymenoptera</taxon>
        <taxon>Apocrita</taxon>
        <taxon>Aculeata</taxon>
        <taxon>Apoidea</taxon>
        <taxon>Anthophila</taxon>
        <taxon>Apidae</taxon>
        <taxon>Melipona</taxon>
    </lineage>
</organism>
<keyword evidence="3" id="KW-1185">Reference proteome</keyword>
<dbReference type="Proteomes" id="UP000053105">
    <property type="component" value="Unassembled WGS sequence"/>
</dbReference>
<gene>
    <name evidence="2" type="ORF">WN51_13350</name>
</gene>